<keyword evidence="1" id="KW-1133">Transmembrane helix</keyword>
<dbReference type="InterPro" id="IPR049326">
    <property type="entry name" value="Rhodopsin_dom_fungi"/>
</dbReference>
<accession>A0A9P4NAM5</accession>
<dbReference type="AlphaFoldDB" id="A0A9P4NAM5"/>
<comment type="caution">
    <text evidence="3">The sequence shown here is derived from an EMBL/GenBank/DDBJ whole genome shotgun (WGS) entry which is preliminary data.</text>
</comment>
<evidence type="ECO:0000313" key="4">
    <source>
        <dbReference type="Proteomes" id="UP000800093"/>
    </source>
</evidence>
<protein>
    <recommendedName>
        <fullName evidence="2">Rhodopsin domain-containing protein</fullName>
    </recommendedName>
</protein>
<name>A0A9P4NAM5_9PLEO</name>
<reference evidence="4" key="1">
    <citation type="journal article" date="2020" name="Stud. Mycol.">
        <title>101 Dothideomycetes genomes: A test case for predicting lifestyles and emergence of pathogens.</title>
        <authorList>
            <person name="Haridas S."/>
            <person name="Albert R."/>
            <person name="Binder M."/>
            <person name="Bloem J."/>
            <person name="LaButti K."/>
            <person name="Salamov A."/>
            <person name="Andreopoulos B."/>
            <person name="Baker S."/>
            <person name="Barry K."/>
            <person name="Bills G."/>
            <person name="Bluhm B."/>
            <person name="Cannon C."/>
            <person name="Castanera R."/>
            <person name="Culley D."/>
            <person name="Daum C."/>
            <person name="Ezra D."/>
            <person name="Gonzalez J."/>
            <person name="Henrissat B."/>
            <person name="Kuo A."/>
            <person name="Liang C."/>
            <person name="Lipzen A."/>
            <person name="Lutzoni F."/>
            <person name="Magnuson J."/>
            <person name="Mondo S."/>
            <person name="Nolan M."/>
            <person name="Ohm R."/>
            <person name="Pangilinan J."/>
            <person name="Park H.-J."/>
            <person name="Ramirez L."/>
            <person name="Alfaro M."/>
            <person name="Sun H."/>
            <person name="Tritt A."/>
            <person name="Yoshinaga Y."/>
            <person name="Zwiers L.-H."/>
            <person name="Turgeon B."/>
            <person name="Goodwin S."/>
            <person name="Spatafora J."/>
            <person name="Crous P."/>
            <person name="Grigoriev I."/>
        </authorList>
    </citation>
    <scope>NUCLEOTIDE SEQUENCE [LARGE SCALE GENOMIC DNA]</scope>
    <source>
        <strain evidence="4">CBS 304.66</strain>
    </source>
</reference>
<evidence type="ECO:0000259" key="2">
    <source>
        <dbReference type="Pfam" id="PF20684"/>
    </source>
</evidence>
<dbReference type="Proteomes" id="UP000800093">
    <property type="component" value="Unassembled WGS sequence"/>
</dbReference>
<feature type="transmembrane region" description="Helical" evidence="1">
    <location>
        <begin position="37"/>
        <end position="59"/>
    </location>
</feature>
<feature type="domain" description="Rhodopsin" evidence="2">
    <location>
        <begin position="4"/>
        <end position="63"/>
    </location>
</feature>
<evidence type="ECO:0000256" key="1">
    <source>
        <dbReference type="SAM" id="Phobius"/>
    </source>
</evidence>
<proteinExistence type="predicted"/>
<feature type="transmembrane region" description="Helical" evidence="1">
    <location>
        <begin position="7"/>
        <end position="25"/>
    </location>
</feature>
<dbReference type="EMBL" id="ML986581">
    <property type="protein sequence ID" value="KAF2269719.1"/>
    <property type="molecule type" value="Genomic_DNA"/>
</dbReference>
<evidence type="ECO:0000313" key="3">
    <source>
        <dbReference type="EMBL" id="KAF2269719.1"/>
    </source>
</evidence>
<gene>
    <name evidence="3" type="ORF">CC78DRAFT_574583</name>
</gene>
<keyword evidence="1" id="KW-0812">Transmembrane</keyword>
<keyword evidence="4" id="KW-1185">Reference proteome</keyword>
<keyword evidence="1" id="KW-0472">Membrane</keyword>
<dbReference type="Pfam" id="PF20684">
    <property type="entry name" value="Fung_rhodopsin"/>
    <property type="match status" value="1"/>
</dbReference>
<dbReference type="OrthoDB" id="3934549at2759"/>
<organism evidence="3 4">
    <name type="scientific">Lojkania enalia</name>
    <dbReference type="NCBI Taxonomy" id="147567"/>
    <lineage>
        <taxon>Eukaryota</taxon>
        <taxon>Fungi</taxon>
        <taxon>Dikarya</taxon>
        <taxon>Ascomycota</taxon>
        <taxon>Pezizomycotina</taxon>
        <taxon>Dothideomycetes</taxon>
        <taxon>Pleosporomycetidae</taxon>
        <taxon>Pleosporales</taxon>
        <taxon>Pleosporales incertae sedis</taxon>
        <taxon>Lojkania</taxon>
    </lineage>
</organism>
<sequence length="100" mass="10774">MSRKISIIVIGLGAFAMIAVIVKTTQPSANHSKDPTWDLFSLFITTYVETDLIIMAACTPSLRLKLLGKDSGISGDRISVPKSPLLVATMHSIIRASLFA</sequence>